<evidence type="ECO:0000256" key="3">
    <source>
        <dbReference type="ARBA" id="ARBA00022777"/>
    </source>
</evidence>
<keyword evidence="3 4" id="KW-0418">Kinase</keyword>
<dbReference type="InterPro" id="IPR038286">
    <property type="entry name" value="IPK_sf"/>
</dbReference>
<dbReference type="SUPFAM" id="SSF56104">
    <property type="entry name" value="SAICAR synthase-like"/>
    <property type="match status" value="1"/>
</dbReference>
<dbReference type="Proteomes" id="UP001369086">
    <property type="component" value="Unassembled WGS sequence"/>
</dbReference>
<evidence type="ECO:0000313" key="6">
    <source>
        <dbReference type="EMBL" id="KAK6478844.1"/>
    </source>
</evidence>
<feature type="region of interest" description="Disordered" evidence="5">
    <location>
        <begin position="91"/>
        <end position="253"/>
    </location>
</feature>
<sequence>MIHRHQRISGDSTEKSLRPDTSEQKQSEATSANAKAAARAASVSAERFGRTCTSSRRSSSTGTREKVGFNSAIDVELTGVSVVQLRSLFEPGSGTQTHHLHHHHHRPPAGKQMPKERRRSSREVAHHSNGEGGVGAGVSTRERKSSRSRMSDSWTGANASRAPSEGEVGGGKAPNCLRTPSVPQLTITPSGGGSPREMGEDWNDVDGPLRRKMSNSSISSNGSTVCEESEDDILSDNETKSQGIVTLEPAEDTPVNRPWRKLKTIVHWPFIVSQRKRYSWIQLAGHKGNFKAGEEGTVLKKFSENEKRCFERLMGDVLYSFVPAYHGIVEREGEPYLQLTDLLGGFNGPCVMDCKIGVRHPHCIPIPPSLSETPALHTHPSLIIRDTRTAYPSLPHYQRHLIGSPLLFYSPIFLMLCVSLQKADGTCSTDFKRTKTQEQVTLVFRDFVEGNKRIMETYLAKLEEIRRVLESSEFFKSHEVIGSSLLFIHDHNELANVWLIDFGKTTPLSEGQTLTHRAEWCEGNREDGYLWGLDNMVSLVSNIARDLPEKTVDNQDSPEQTG</sequence>
<accession>A0ABR0Z2D7</accession>
<dbReference type="Gene3D" id="3.30.470.160">
    <property type="entry name" value="Inositol polyphosphate kinase"/>
    <property type="match status" value="2"/>
</dbReference>
<comment type="similarity">
    <text evidence="1 4">Belongs to the inositol phosphokinase (IPK) family.</text>
</comment>
<evidence type="ECO:0000256" key="2">
    <source>
        <dbReference type="ARBA" id="ARBA00022679"/>
    </source>
</evidence>
<keyword evidence="7" id="KW-1185">Reference proteome</keyword>
<comment type="caution">
    <text evidence="6">The sequence shown here is derived from an EMBL/GenBank/DDBJ whole genome shotgun (WGS) entry which is preliminary data.</text>
</comment>
<evidence type="ECO:0000313" key="7">
    <source>
        <dbReference type="Proteomes" id="UP001369086"/>
    </source>
</evidence>
<name>A0ABR0Z2D7_HUSHU</name>
<feature type="compositionally biased region" description="Low complexity" evidence="5">
    <location>
        <begin position="27"/>
        <end position="62"/>
    </location>
</feature>
<feature type="compositionally biased region" description="Basic and acidic residues" evidence="5">
    <location>
        <begin position="12"/>
        <end position="26"/>
    </location>
</feature>
<dbReference type="EMBL" id="JAHFZB010000018">
    <property type="protein sequence ID" value="KAK6478844.1"/>
    <property type="molecule type" value="Genomic_DNA"/>
</dbReference>
<dbReference type="InterPro" id="IPR005522">
    <property type="entry name" value="IPK"/>
</dbReference>
<evidence type="ECO:0000256" key="4">
    <source>
        <dbReference type="RuleBase" id="RU363090"/>
    </source>
</evidence>
<feature type="compositionally biased region" description="Low complexity" evidence="5">
    <location>
        <begin position="214"/>
        <end position="223"/>
    </location>
</feature>
<keyword evidence="2 4" id="KW-0808">Transferase</keyword>
<protein>
    <recommendedName>
        <fullName evidence="4">Kinase</fullName>
        <ecNumber evidence="4">2.7.-.-</ecNumber>
    </recommendedName>
</protein>
<dbReference type="PANTHER" id="PTHR12400:SF55">
    <property type="entry name" value="INOSITOL-TRISPHOSPHATE 3-KINASE A"/>
    <property type="match status" value="1"/>
</dbReference>
<reference evidence="6 7" key="1">
    <citation type="submission" date="2021-05" db="EMBL/GenBank/DDBJ databases">
        <authorList>
            <person name="Zahm M."/>
            <person name="Klopp C."/>
            <person name="Cabau C."/>
            <person name="Kuhl H."/>
            <person name="Suciu R."/>
            <person name="Ciorpac M."/>
            <person name="Holostenco D."/>
            <person name="Gessner J."/>
            <person name="Wuertz S."/>
            <person name="Hohne C."/>
            <person name="Stock M."/>
            <person name="Gislard M."/>
            <person name="Lluch J."/>
            <person name="Milhes M."/>
            <person name="Lampietro C."/>
            <person name="Lopez Roques C."/>
            <person name="Donnadieu C."/>
            <person name="Du K."/>
            <person name="Schartl M."/>
            <person name="Guiguen Y."/>
        </authorList>
    </citation>
    <scope>NUCLEOTIDE SEQUENCE [LARGE SCALE GENOMIC DNA]</scope>
    <source>
        <strain evidence="6">Hh-F2</strain>
        <tissue evidence="6">Blood</tissue>
    </source>
</reference>
<dbReference type="EC" id="2.7.-.-" evidence="4"/>
<organism evidence="6 7">
    <name type="scientific">Huso huso</name>
    <name type="common">Beluga</name>
    <name type="synonym">Acipenser huso</name>
    <dbReference type="NCBI Taxonomy" id="61971"/>
    <lineage>
        <taxon>Eukaryota</taxon>
        <taxon>Metazoa</taxon>
        <taxon>Chordata</taxon>
        <taxon>Craniata</taxon>
        <taxon>Vertebrata</taxon>
        <taxon>Euteleostomi</taxon>
        <taxon>Actinopterygii</taxon>
        <taxon>Chondrostei</taxon>
        <taxon>Acipenseriformes</taxon>
        <taxon>Acipenseridae</taxon>
        <taxon>Huso</taxon>
    </lineage>
</organism>
<proteinExistence type="inferred from homology"/>
<evidence type="ECO:0000256" key="1">
    <source>
        <dbReference type="ARBA" id="ARBA00007374"/>
    </source>
</evidence>
<gene>
    <name evidence="6" type="ORF">HHUSO_G19461</name>
</gene>
<dbReference type="Pfam" id="PF03770">
    <property type="entry name" value="IPK"/>
    <property type="match status" value="2"/>
</dbReference>
<evidence type="ECO:0000256" key="5">
    <source>
        <dbReference type="SAM" id="MobiDB-lite"/>
    </source>
</evidence>
<feature type="compositionally biased region" description="Basic residues" evidence="5">
    <location>
        <begin position="98"/>
        <end position="108"/>
    </location>
</feature>
<feature type="region of interest" description="Disordered" evidence="5">
    <location>
        <begin position="1"/>
        <end position="64"/>
    </location>
</feature>
<dbReference type="PANTHER" id="PTHR12400">
    <property type="entry name" value="INOSITOL POLYPHOSPHATE KINASE"/>
    <property type="match status" value="1"/>
</dbReference>